<dbReference type="Pfam" id="PF02623">
    <property type="entry name" value="FliW"/>
    <property type="match status" value="1"/>
</dbReference>
<evidence type="ECO:0000256" key="4">
    <source>
        <dbReference type="HAMAP-Rule" id="MF_01185"/>
    </source>
</evidence>
<dbReference type="EMBL" id="AGRW01000054">
    <property type="protein sequence ID" value="EIC00571.1"/>
    <property type="molecule type" value="Genomic_DNA"/>
</dbReference>
<proteinExistence type="inferred from homology"/>
<dbReference type="AlphaFoldDB" id="H7ENT8"/>
<dbReference type="HAMAP" id="MF_01185">
    <property type="entry name" value="FliW"/>
    <property type="match status" value="1"/>
</dbReference>
<dbReference type="PATRIC" id="fig|907348.3.peg.2620"/>
<dbReference type="PANTHER" id="PTHR39190">
    <property type="entry name" value="FLAGELLAR ASSEMBLY FACTOR FLIW"/>
    <property type="match status" value="1"/>
</dbReference>
<comment type="function">
    <text evidence="4">Acts as an anti-CsrA protein, binds CsrA and prevents it from repressing translation of its target genes, one of which is flagellin. Binds to flagellin and participates in the assembly of the flagellum.</text>
</comment>
<dbReference type="GO" id="GO:0044780">
    <property type="term" value="P:bacterial-type flagellum assembly"/>
    <property type="evidence" value="ECO:0007669"/>
    <property type="project" value="UniProtKB-UniRule"/>
</dbReference>
<comment type="caution">
    <text evidence="5">The sequence shown here is derived from an EMBL/GenBank/DDBJ whole genome shotgun (WGS) entry which is preliminary data.</text>
</comment>
<evidence type="ECO:0000256" key="3">
    <source>
        <dbReference type="ARBA" id="ARBA00022845"/>
    </source>
</evidence>
<gene>
    <name evidence="4" type="primary">fliW</name>
    <name evidence="5" type="ORF">TresaDRAFT_0044</name>
</gene>
<comment type="subcellular location">
    <subcellularLocation>
        <location evidence="4">Cytoplasm</location>
    </subcellularLocation>
</comment>
<keyword evidence="1 4" id="KW-0963">Cytoplasm</keyword>
<reference evidence="5 6" key="1">
    <citation type="submission" date="2011-09" db="EMBL/GenBank/DDBJ databases">
        <title>The draft genome of Treponema saccharophilum DSM 2985.</title>
        <authorList>
            <consortium name="US DOE Joint Genome Institute (JGI-PGF)"/>
            <person name="Lucas S."/>
            <person name="Copeland A."/>
            <person name="Lapidus A."/>
            <person name="Glavina del Rio T."/>
            <person name="Dalin E."/>
            <person name="Tice H."/>
            <person name="Bruce D."/>
            <person name="Goodwin L."/>
            <person name="Pitluck S."/>
            <person name="Peters L."/>
            <person name="Kyrpides N."/>
            <person name="Mavromatis K."/>
            <person name="Ivanova N."/>
            <person name="Markowitz V."/>
            <person name="Cheng J.-F."/>
            <person name="Hugenholtz P."/>
            <person name="Woyke T."/>
            <person name="Wu D."/>
            <person name="Gronow S."/>
            <person name="Wellnitz S."/>
            <person name="Brambilla E."/>
            <person name="Klenk H.-P."/>
            <person name="Eisen J.A."/>
        </authorList>
    </citation>
    <scope>NUCLEOTIDE SEQUENCE [LARGE SCALE GENOMIC DNA]</scope>
    <source>
        <strain evidence="5 6">DSM 2985</strain>
    </source>
</reference>
<evidence type="ECO:0000256" key="2">
    <source>
        <dbReference type="ARBA" id="ARBA00022795"/>
    </source>
</evidence>
<dbReference type="Gene3D" id="2.30.290.10">
    <property type="entry name" value="BH3618-like"/>
    <property type="match status" value="1"/>
</dbReference>
<dbReference type="GO" id="GO:0005737">
    <property type="term" value="C:cytoplasm"/>
    <property type="evidence" value="ECO:0007669"/>
    <property type="project" value="UniProtKB-SubCell"/>
</dbReference>
<comment type="similarity">
    <text evidence="4">Belongs to the FliW family.</text>
</comment>
<dbReference type="Proteomes" id="UP000003571">
    <property type="component" value="Unassembled WGS sequence"/>
</dbReference>
<keyword evidence="4" id="KW-0143">Chaperone</keyword>
<dbReference type="GO" id="GO:0006417">
    <property type="term" value="P:regulation of translation"/>
    <property type="evidence" value="ECO:0007669"/>
    <property type="project" value="UniProtKB-KW"/>
</dbReference>
<keyword evidence="2 4" id="KW-1005">Bacterial flagellum biogenesis</keyword>
<accession>H7ENT8</accession>
<sequence length="152" mass="17025">MEMNKIEVKTKTMGTVSVDMDKVIKFPVGLFGFENYHDFALIEAEYRPFIWMQSLNDRNLAFLLIDPFTVTDGYEIDVDDKTLLEIGVDSPADVVVYSIVTVPADGGPVTANLQGPVVINRRNNNAMQAILSDSKWTTKHNIVEALRSSSKR</sequence>
<dbReference type="PANTHER" id="PTHR39190:SF1">
    <property type="entry name" value="FLAGELLAR ASSEMBLY FACTOR FLIW"/>
    <property type="match status" value="1"/>
</dbReference>
<dbReference type="eggNOG" id="COG1699">
    <property type="taxonomic scope" value="Bacteria"/>
</dbReference>
<evidence type="ECO:0000313" key="6">
    <source>
        <dbReference type="Proteomes" id="UP000003571"/>
    </source>
</evidence>
<organism evidence="5 6">
    <name type="scientific">Treponema saccharophilum DSM 2985</name>
    <dbReference type="NCBI Taxonomy" id="907348"/>
    <lineage>
        <taxon>Bacteria</taxon>
        <taxon>Pseudomonadati</taxon>
        <taxon>Spirochaetota</taxon>
        <taxon>Spirochaetia</taxon>
        <taxon>Spirochaetales</taxon>
        <taxon>Treponemataceae</taxon>
        <taxon>Treponema</taxon>
    </lineage>
</organism>
<dbReference type="InterPro" id="IPR024046">
    <property type="entry name" value="Flagellar_assmbl_FliW_dom_sf"/>
</dbReference>
<name>H7ENT8_9SPIR</name>
<dbReference type="STRING" id="907348.TresaDRAFT_0044"/>
<protein>
    <recommendedName>
        <fullName evidence="4">Flagellar assembly factor FliW</fullName>
    </recommendedName>
</protein>
<comment type="subunit">
    <text evidence="4">Interacts with translational regulator CsrA and flagellin(s).</text>
</comment>
<keyword evidence="6" id="KW-1185">Reference proteome</keyword>
<dbReference type="NCBIfam" id="NF009793">
    <property type="entry name" value="PRK13285.1-1"/>
    <property type="match status" value="1"/>
</dbReference>
<keyword evidence="3 4" id="KW-0810">Translation regulation</keyword>
<evidence type="ECO:0000313" key="5">
    <source>
        <dbReference type="EMBL" id="EIC00571.1"/>
    </source>
</evidence>
<dbReference type="InterPro" id="IPR003775">
    <property type="entry name" value="Flagellar_assembly_factor_FliW"/>
</dbReference>
<dbReference type="SUPFAM" id="SSF141457">
    <property type="entry name" value="BH3618-like"/>
    <property type="match status" value="1"/>
</dbReference>
<evidence type="ECO:0000256" key="1">
    <source>
        <dbReference type="ARBA" id="ARBA00022490"/>
    </source>
</evidence>